<organism evidence="1 2">
    <name type="scientific">Adiantum capillus-veneris</name>
    <name type="common">Maidenhair fern</name>
    <dbReference type="NCBI Taxonomy" id="13818"/>
    <lineage>
        <taxon>Eukaryota</taxon>
        <taxon>Viridiplantae</taxon>
        <taxon>Streptophyta</taxon>
        <taxon>Embryophyta</taxon>
        <taxon>Tracheophyta</taxon>
        <taxon>Polypodiopsida</taxon>
        <taxon>Polypodiidae</taxon>
        <taxon>Polypodiales</taxon>
        <taxon>Pteridineae</taxon>
        <taxon>Pteridaceae</taxon>
        <taxon>Vittarioideae</taxon>
        <taxon>Adiantum</taxon>
    </lineage>
</organism>
<dbReference type="EMBL" id="JABFUD020000018">
    <property type="protein sequence ID" value="KAI5066444.1"/>
    <property type="molecule type" value="Genomic_DNA"/>
</dbReference>
<evidence type="ECO:0000313" key="2">
    <source>
        <dbReference type="Proteomes" id="UP000886520"/>
    </source>
</evidence>
<dbReference type="AlphaFoldDB" id="A0A9D4Z9B7"/>
<dbReference type="Proteomes" id="UP000886520">
    <property type="component" value="Chromosome 18"/>
</dbReference>
<keyword evidence="2" id="KW-1185">Reference proteome</keyword>
<comment type="caution">
    <text evidence="1">The sequence shown here is derived from an EMBL/GenBank/DDBJ whole genome shotgun (WGS) entry which is preliminary data.</text>
</comment>
<sequence length="63" mass="7460">NQESQQVDNLDQSFDQHVTPHDVEEIVHEEQEVLREERTLPKWVQKTLQDSKLDAPLPRKTRA</sequence>
<feature type="non-terminal residue" evidence="1">
    <location>
        <position position="63"/>
    </location>
</feature>
<evidence type="ECO:0000313" key="1">
    <source>
        <dbReference type="EMBL" id="KAI5066444.1"/>
    </source>
</evidence>
<dbReference type="OrthoDB" id="1983212at2759"/>
<accession>A0A9D4Z9B7</accession>
<gene>
    <name evidence="1" type="ORF">GOP47_0019068</name>
</gene>
<reference evidence="1" key="1">
    <citation type="submission" date="2021-01" db="EMBL/GenBank/DDBJ databases">
        <title>Adiantum capillus-veneris genome.</title>
        <authorList>
            <person name="Fang Y."/>
            <person name="Liao Q."/>
        </authorList>
    </citation>
    <scope>NUCLEOTIDE SEQUENCE</scope>
    <source>
        <strain evidence="1">H3</strain>
        <tissue evidence="1">Leaf</tissue>
    </source>
</reference>
<name>A0A9D4Z9B7_ADICA</name>
<protein>
    <submittedName>
        <fullName evidence="1">Uncharacterized protein</fullName>
    </submittedName>
</protein>
<feature type="non-terminal residue" evidence="1">
    <location>
        <position position="1"/>
    </location>
</feature>
<proteinExistence type="predicted"/>